<organism evidence="2 3">
    <name type="scientific">Mycena pura</name>
    <dbReference type="NCBI Taxonomy" id="153505"/>
    <lineage>
        <taxon>Eukaryota</taxon>
        <taxon>Fungi</taxon>
        <taxon>Dikarya</taxon>
        <taxon>Basidiomycota</taxon>
        <taxon>Agaricomycotina</taxon>
        <taxon>Agaricomycetes</taxon>
        <taxon>Agaricomycetidae</taxon>
        <taxon>Agaricales</taxon>
        <taxon>Marasmiineae</taxon>
        <taxon>Mycenaceae</taxon>
        <taxon>Mycena</taxon>
    </lineage>
</organism>
<evidence type="ECO:0000259" key="1">
    <source>
        <dbReference type="Pfam" id="PF18142"/>
    </source>
</evidence>
<gene>
    <name evidence="2" type="ORF">GGX14DRAFT_319176</name>
</gene>
<dbReference type="EMBL" id="JARJCW010000008">
    <property type="protein sequence ID" value="KAJ7221300.1"/>
    <property type="molecule type" value="Genomic_DNA"/>
</dbReference>
<dbReference type="Pfam" id="PF18142">
    <property type="entry name" value="SLATT_fungal"/>
    <property type="match status" value="1"/>
</dbReference>
<dbReference type="InterPro" id="IPR041622">
    <property type="entry name" value="SLATT_fungi"/>
</dbReference>
<dbReference type="NCBIfam" id="NF033635">
    <property type="entry name" value="SLATT_fungal"/>
    <property type="match status" value="1"/>
</dbReference>
<name>A0AAD6VSA0_9AGAR</name>
<feature type="domain" description="SMODS and SLOG-associating 2TM effector" evidence="1">
    <location>
        <begin position="1"/>
        <end position="70"/>
    </location>
</feature>
<proteinExistence type="predicted"/>
<dbReference type="AlphaFoldDB" id="A0AAD6VSA0"/>
<sequence length="73" mass="8224">IGGFSTLVASYLARTRGSKEPELSTMRCKDLDQFLRECDIFVLDYGHLTGDEHDSKLESLRTRFEELLGNANG</sequence>
<feature type="non-terminal residue" evidence="2">
    <location>
        <position position="1"/>
    </location>
</feature>
<evidence type="ECO:0000313" key="3">
    <source>
        <dbReference type="Proteomes" id="UP001219525"/>
    </source>
</evidence>
<reference evidence="2" key="1">
    <citation type="submission" date="2023-03" db="EMBL/GenBank/DDBJ databases">
        <title>Massive genome expansion in bonnet fungi (Mycena s.s.) driven by repeated elements and novel gene families across ecological guilds.</title>
        <authorList>
            <consortium name="Lawrence Berkeley National Laboratory"/>
            <person name="Harder C.B."/>
            <person name="Miyauchi S."/>
            <person name="Viragh M."/>
            <person name="Kuo A."/>
            <person name="Thoen E."/>
            <person name="Andreopoulos B."/>
            <person name="Lu D."/>
            <person name="Skrede I."/>
            <person name="Drula E."/>
            <person name="Henrissat B."/>
            <person name="Morin E."/>
            <person name="Kohler A."/>
            <person name="Barry K."/>
            <person name="LaButti K."/>
            <person name="Morin E."/>
            <person name="Salamov A."/>
            <person name="Lipzen A."/>
            <person name="Mereny Z."/>
            <person name="Hegedus B."/>
            <person name="Baldrian P."/>
            <person name="Stursova M."/>
            <person name="Weitz H."/>
            <person name="Taylor A."/>
            <person name="Grigoriev I.V."/>
            <person name="Nagy L.G."/>
            <person name="Martin F."/>
            <person name="Kauserud H."/>
        </authorList>
    </citation>
    <scope>NUCLEOTIDE SEQUENCE</scope>
    <source>
        <strain evidence="2">9144</strain>
    </source>
</reference>
<protein>
    <recommendedName>
        <fullName evidence="1">SMODS and SLOG-associating 2TM effector domain-containing protein</fullName>
    </recommendedName>
</protein>
<keyword evidence="3" id="KW-1185">Reference proteome</keyword>
<accession>A0AAD6VSA0</accession>
<comment type="caution">
    <text evidence="2">The sequence shown here is derived from an EMBL/GenBank/DDBJ whole genome shotgun (WGS) entry which is preliminary data.</text>
</comment>
<evidence type="ECO:0000313" key="2">
    <source>
        <dbReference type="EMBL" id="KAJ7221300.1"/>
    </source>
</evidence>
<feature type="non-terminal residue" evidence="2">
    <location>
        <position position="73"/>
    </location>
</feature>
<dbReference type="Proteomes" id="UP001219525">
    <property type="component" value="Unassembled WGS sequence"/>
</dbReference>